<dbReference type="SUPFAM" id="SSF51556">
    <property type="entry name" value="Metallo-dependent hydrolases"/>
    <property type="match status" value="1"/>
</dbReference>
<dbReference type="Gene3D" id="3.10.310.70">
    <property type="match status" value="1"/>
</dbReference>
<name>A0ABX7S893_9BACT</name>
<evidence type="ECO:0000259" key="1">
    <source>
        <dbReference type="Pfam" id="PF07969"/>
    </source>
</evidence>
<dbReference type="Proteomes" id="UP000671862">
    <property type="component" value="Chromosome"/>
</dbReference>
<proteinExistence type="predicted"/>
<dbReference type="Gene3D" id="3.20.20.140">
    <property type="entry name" value="Metal-dependent hydrolases"/>
    <property type="match status" value="1"/>
</dbReference>
<dbReference type="EMBL" id="CP071446">
    <property type="protein sequence ID" value="QTA37503.1"/>
    <property type="molecule type" value="Genomic_DNA"/>
</dbReference>
<dbReference type="SUPFAM" id="SSF51338">
    <property type="entry name" value="Composite domain of metallo-dependent hydrolases"/>
    <property type="match status" value="1"/>
</dbReference>
<organism evidence="2 3">
    <name type="scientific">Thermosipho ferrireducens</name>
    <dbReference type="NCBI Taxonomy" id="2571116"/>
    <lineage>
        <taxon>Bacteria</taxon>
        <taxon>Thermotogati</taxon>
        <taxon>Thermotogota</taxon>
        <taxon>Thermotogae</taxon>
        <taxon>Thermotogales</taxon>
        <taxon>Fervidobacteriaceae</taxon>
        <taxon>Thermosipho</taxon>
    </lineage>
</organism>
<dbReference type="RefSeq" id="WP_207566228.1">
    <property type="nucleotide sequence ID" value="NZ_CP071446.1"/>
</dbReference>
<dbReference type="InterPro" id="IPR011059">
    <property type="entry name" value="Metal-dep_hydrolase_composite"/>
</dbReference>
<gene>
    <name evidence="2" type="ORF">JYK00_07145</name>
</gene>
<dbReference type="PANTHER" id="PTHR22642">
    <property type="entry name" value="IMIDAZOLONEPROPIONASE"/>
    <property type="match status" value="1"/>
</dbReference>
<dbReference type="InterPro" id="IPR013108">
    <property type="entry name" value="Amidohydro_3"/>
</dbReference>
<evidence type="ECO:0000313" key="2">
    <source>
        <dbReference type="EMBL" id="QTA37503.1"/>
    </source>
</evidence>
<feature type="domain" description="Amidohydrolase 3" evidence="1">
    <location>
        <begin position="42"/>
        <end position="424"/>
    </location>
</feature>
<reference evidence="2 3" key="1">
    <citation type="submission" date="2021-03" db="EMBL/GenBank/DDBJ databases">
        <title>Thermosipho ferrireducens sp.nov., an anaerobic thermophilic iron-reducing bacterium isolated from a deep-sea hydrothermal sulfide deposits.</title>
        <authorList>
            <person name="Zeng X."/>
            <person name="Chen Y."/>
            <person name="Shao Z."/>
        </authorList>
    </citation>
    <scope>NUCLEOTIDE SEQUENCE [LARGE SCALE GENOMIC DNA]</scope>
    <source>
        <strain evidence="2 3">JL129W03</strain>
    </source>
</reference>
<dbReference type="Pfam" id="PF07969">
    <property type="entry name" value="Amidohydro_3"/>
    <property type="match status" value="1"/>
</dbReference>
<dbReference type="PANTHER" id="PTHR22642:SF2">
    <property type="entry name" value="PROTEIN LONG AFTER FAR-RED 3"/>
    <property type="match status" value="1"/>
</dbReference>
<keyword evidence="3" id="KW-1185">Reference proteome</keyword>
<accession>A0ABX7S893</accession>
<sequence>MSIRIKNAKVWNGRNFEKKDLYINSEGIFVSFLKEEEIRKSIDLESFYVFPGFVDSHAHVLGVGIKKLIKNLEGDFVNEILKTEESIIVGRGWSKLPDNINKLLDFDRPVILIRRCGHVAWINNKAKNLLKLKENMIFENELEKIWSLLPEDFYEYAFKLGEKQFLKSGVTCVHSDDFHGISFETLKKLLSRSEIRIYEKLYTDRPWDYEYGNYGISEIFGIKIFADGSLGGKTAFLSKPYKGSENSGVNTLPHNFSKIIDFADRNGLQVCVHAIGDQAVTEVLNAFGRSYGHRIIHAQIIKKADFERLKNFVFSIQPHFYFEDLPLLENIQDGEYLLYPFFEMYRKNIDIAFSTDSPVSPENPWYVIQSAVKMGFSLEDSIKLYTEHGGKIIDKPIGKISPGYYADFVVYEKQFYSTPKAVFVGGKQVFGEKL</sequence>
<evidence type="ECO:0000313" key="3">
    <source>
        <dbReference type="Proteomes" id="UP000671862"/>
    </source>
</evidence>
<dbReference type="Gene3D" id="2.30.40.10">
    <property type="entry name" value="Urease, subunit C, domain 1"/>
    <property type="match status" value="1"/>
</dbReference>
<dbReference type="InterPro" id="IPR032466">
    <property type="entry name" value="Metal_Hydrolase"/>
</dbReference>
<protein>
    <submittedName>
        <fullName evidence="2">Amidohydrolase family protein</fullName>
    </submittedName>
</protein>